<keyword evidence="3" id="KW-0804">Transcription</keyword>
<dbReference type="InterPro" id="IPR050109">
    <property type="entry name" value="HTH-type_TetR-like_transc_reg"/>
</dbReference>
<dbReference type="GO" id="GO:0003700">
    <property type="term" value="F:DNA-binding transcription factor activity"/>
    <property type="evidence" value="ECO:0007669"/>
    <property type="project" value="TreeGrafter"/>
</dbReference>
<dbReference type="Gene3D" id="1.10.357.10">
    <property type="entry name" value="Tetracycline Repressor, domain 2"/>
    <property type="match status" value="1"/>
</dbReference>
<dbReference type="InterPro" id="IPR009057">
    <property type="entry name" value="Homeodomain-like_sf"/>
</dbReference>
<keyword evidence="2 4" id="KW-0238">DNA-binding</keyword>
<keyword evidence="1" id="KW-0805">Transcription regulation</keyword>
<reference evidence="6 7" key="1">
    <citation type="submission" date="2016-06" db="EMBL/GenBank/DDBJ databases">
        <authorList>
            <person name="Kjaerup R.B."/>
            <person name="Dalgaard T.S."/>
            <person name="Juul-Madsen H.R."/>
        </authorList>
    </citation>
    <scope>NUCLEOTIDE SEQUENCE [LARGE SCALE GENOMIC DNA]</scope>
    <source>
        <strain evidence="6 7">1199456.5</strain>
    </source>
</reference>
<dbReference type="PANTHER" id="PTHR30055">
    <property type="entry name" value="HTH-TYPE TRANSCRIPTIONAL REGULATOR RUTR"/>
    <property type="match status" value="1"/>
</dbReference>
<proteinExistence type="predicted"/>
<evidence type="ECO:0000256" key="2">
    <source>
        <dbReference type="ARBA" id="ARBA00023125"/>
    </source>
</evidence>
<name>A0A1A0MMG0_MYCMU</name>
<dbReference type="InterPro" id="IPR011075">
    <property type="entry name" value="TetR_C"/>
</dbReference>
<dbReference type="OrthoDB" id="9796019at2"/>
<dbReference type="InterPro" id="IPR001647">
    <property type="entry name" value="HTH_TetR"/>
</dbReference>
<evidence type="ECO:0000259" key="5">
    <source>
        <dbReference type="PROSITE" id="PS50977"/>
    </source>
</evidence>
<dbReference type="SUPFAM" id="SSF46689">
    <property type="entry name" value="Homeodomain-like"/>
    <property type="match status" value="1"/>
</dbReference>
<dbReference type="GO" id="GO:0000976">
    <property type="term" value="F:transcription cis-regulatory region binding"/>
    <property type="evidence" value="ECO:0007669"/>
    <property type="project" value="TreeGrafter"/>
</dbReference>
<accession>A0A1A0MMG0</accession>
<dbReference type="Pfam" id="PF00440">
    <property type="entry name" value="TetR_N"/>
    <property type="match status" value="1"/>
</dbReference>
<dbReference type="Pfam" id="PF16859">
    <property type="entry name" value="TetR_C_11"/>
    <property type="match status" value="1"/>
</dbReference>
<comment type="caution">
    <text evidence="6">The sequence shown here is derived from an EMBL/GenBank/DDBJ whole genome shotgun (WGS) entry which is preliminary data.</text>
</comment>
<dbReference type="RefSeq" id="WP_061005351.1">
    <property type="nucleotide sequence ID" value="NZ_LSKA01000402.1"/>
</dbReference>
<dbReference type="PROSITE" id="PS50977">
    <property type="entry name" value="HTH_TETR_2"/>
    <property type="match status" value="1"/>
</dbReference>
<dbReference type="EMBL" id="LZSF01000157">
    <property type="protein sequence ID" value="OBA86256.1"/>
    <property type="molecule type" value="Genomic_DNA"/>
</dbReference>
<dbReference type="InterPro" id="IPR036271">
    <property type="entry name" value="Tet_transcr_reg_TetR-rel_C_sf"/>
</dbReference>
<dbReference type="AlphaFoldDB" id="A0A1A0MMG0"/>
<evidence type="ECO:0000313" key="6">
    <source>
        <dbReference type="EMBL" id="OBA86256.1"/>
    </source>
</evidence>
<organism evidence="6 7">
    <name type="scientific">Mycolicibacterium mucogenicum</name>
    <name type="common">Mycobacterium mucogenicum</name>
    <dbReference type="NCBI Taxonomy" id="56689"/>
    <lineage>
        <taxon>Bacteria</taxon>
        <taxon>Bacillati</taxon>
        <taxon>Actinomycetota</taxon>
        <taxon>Actinomycetes</taxon>
        <taxon>Mycobacteriales</taxon>
        <taxon>Mycobacteriaceae</taxon>
        <taxon>Mycolicibacterium</taxon>
    </lineage>
</organism>
<gene>
    <name evidence="6" type="ORF">A5642_02035</name>
</gene>
<evidence type="ECO:0000313" key="7">
    <source>
        <dbReference type="Proteomes" id="UP000093962"/>
    </source>
</evidence>
<dbReference type="SUPFAM" id="SSF48498">
    <property type="entry name" value="Tetracyclin repressor-like, C-terminal domain"/>
    <property type="match status" value="1"/>
</dbReference>
<feature type="domain" description="HTH tetR-type" evidence="5">
    <location>
        <begin position="16"/>
        <end position="75"/>
    </location>
</feature>
<evidence type="ECO:0000256" key="1">
    <source>
        <dbReference type="ARBA" id="ARBA00023015"/>
    </source>
</evidence>
<evidence type="ECO:0000256" key="4">
    <source>
        <dbReference type="PROSITE-ProRule" id="PRU00335"/>
    </source>
</evidence>
<dbReference type="Proteomes" id="UP000093962">
    <property type="component" value="Unassembled WGS sequence"/>
</dbReference>
<dbReference type="Gene3D" id="1.10.10.60">
    <property type="entry name" value="Homeodomain-like"/>
    <property type="match status" value="1"/>
</dbReference>
<sequence>MEEPNEVSRRPGGRSARIRTAVLDAALDLLETGATSSSLPELAAHAGVAPSSIYRRWGTWENVIADALLASSEAAIPIPDTGNLRRDLIEFATSLAKYLESPRGYALTRAASSVGADSPGIADARTRFWTERFQVAKAIITRGIDRNELPTTADAELIIETIIAPMHFRRLVTHRDVMHGLAARIDLVLKGAQTA</sequence>
<evidence type="ECO:0000256" key="3">
    <source>
        <dbReference type="ARBA" id="ARBA00023163"/>
    </source>
</evidence>
<protein>
    <recommendedName>
        <fullName evidence="5">HTH tetR-type domain-containing protein</fullName>
    </recommendedName>
</protein>
<feature type="DNA-binding region" description="H-T-H motif" evidence="4">
    <location>
        <begin position="38"/>
        <end position="57"/>
    </location>
</feature>
<dbReference type="PANTHER" id="PTHR30055:SF148">
    <property type="entry name" value="TETR-FAMILY TRANSCRIPTIONAL REGULATOR"/>
    <property type="match status" value="1"/>
</dbReference>